<gene>
    <name evidence="7" type="ORF">IX38_11235</name>
</gene>
<feature type="transmembrane region" description="Helical" evidence="6">
    <location>
        <begin position="178"/>
        <end position="211"/>
    </location>
</feature>
<evidence type="ECO:0000256" key="4">
    <source>
        <dbReference type="ARBA" id="ARBA00022989"/>
    </source>
</evidence>
<sequence length="452" mass="50889">MNIGRSDIVWNYLATFFKIASSALLLPLILNKMPAETVGIWTVFISITAFSYLLDFGFNPSFARNVTYVFSGVKKLQSNGFESNLSENEISYPLLKGLIIAMRWFYARLAVICLILLSTLGTFYIFTLLKKYNGSHSEVYISWTILCAITSYNLYTLYYDSLLEGRGLIKRLKQINVIGQICYLVCAAILIWMNFGLIAIVSAQLLSVLIIRFFSYRSFYDSEITKKLQVCKASPQKDILNSIFPNAVKMGLTSLGGFMVTKSSLIIGSFYLTLNDIASYGITVQLVSVVSGLGSIYILTFIPKIVDSRVKNNIDFIRLIYKRGIIFLLFTYFACGFMIIVTGPCILEILNSKTQLILSSLIALLLFSSLLETNVSMAGAILVTKNYVPFFRASMLSGLAIVLGLLLYFIFFEKNVLGMILIPFIVTLVYQGWKWPYEVLKDLKIIKKNKNG</sequence>
<dbReference type="AlphaFoldDB" id="A0A085ZHP4"/>
<dbReference type="PANTHER" id="PTHR30250:SF26">
    <property type="entry name" value="PSMA PROTEIN"/>
    <property type="match status" value="1"/>
</dbReference>
<dbReference type="PANTHER" id="PTHR30250">
    <property type="entry name" value="PST FAMILY PREDICTED COLANIC ACID TRANSPORTER"/>
    <property type="match status" value="1"/>
</dbReference>
<feature type="transmembrane region" description="Helical" evidence="6">
    <location>
        <begin position="139"/>
        <end position="158"/>
    </location>
</feature>
<protein>
    <recommendedName>
        <fullName evidence="9">Polysaccharide biosynthesis protein</fullName>
    </recommendedName>
</protein>
<comment type="caution">
    <text evidence="7">The sequence shown here is derived from an EMBL/GenBank/DDBJ whole genome shotgun (WGS) entry which is preliminary data.</text>
</comment>
<dbReference type="Proteomes" id="UP000028703">
    <property type="component" value="Unassembled WGS sequence"/>
</dbReference>
<evidence type="ECO:0000256" key="6">
    <source>
        <dbReference type="SAM" id="Phobius"/>
    </source>
</evidence>
<name>A0A085ZHP4_9FLAO</name>
<evidence type="ECO:0000313" key="7">
    <source>
        <dbReference type="EMBL" id="KFF03958.1"/>
    </source>
</evidence>
<keyword evidence="5 6" id="KW-0472">Membrane</keyword>
<keyword evidence="2" id="KW-1003">Cell membrane</keyword>
<dbReference type="GO" id="GO:0005886">
    <property type="term" value="C:plasma membrane"/>
    <property type="evidence" value="ECO:0007669"/>
    <property type="project" value="UniProtKB-SubCell"/>
</dbReference>
<evidence type="ECO:0000256" key="5">
    <source>
        <dbReference type="ARBA" id="ARBA00023136"/>
    </source>
</evidence>
<reference evidence="7 8" key="1">
    <citation type="submission" date="2014-07" db="EMBL/GenBank/DDBJ databases">
        <title>Genome of Chryseobacterium luteum DSM 18605.</title>
        <authorList>
            <person name="Stropko S.J."/>
            <person name="Pipes S.E."/>
            <person name="Newman J.D."/>
        </authorList>
    </citation>
    <scope>NUCLEOTIDE SEQUENCE [LARGE SCALE GENOMIC DNA]</scope>
    <source>
        <strain evidence="7 8">DSM 18605</strain>
    </source>
</reference>
<keyword evidence="8" id="KW-1185">Reference proteome</keyword>
<keyword evidence="3 6" id="KW-0812">Transmembrane</keyword>
<evidence type="ECO:0008006" key="9">
    <source>
        <dbReference type="Google" id="ProtNLM"/>
    </source>
</evidence>
<feature type="transmembrane region" description="Helical" evidence="6">
    <location>
        <begin position="390"/>
        <end position="410"/>
    </location>
</feature>
<dbReference type="EMBL" id="JPRO01000007">
    <property type="protein sequence ID" value="KFF03958.1"/>
    <property type="molecule type" value="Genomic_DNA"/>
</dbReference>
<organism evidence="7 8">
    <name type="scientific">Chryseobacterium luteum</name>
    <dbReference type="NCBI Taxonomy" id="421531"/>
    <lineage>
        <taxon>Bacteria</taxon>
        <taxon>Pseudomonadati</taxon>
        <taxon>Bacteroidota</taxon>
        <taxon>Flavobacteriia</taxon>
        <taxon>Flavobacteriales</taxon>
        <taxon>Weeksellaceae</taxon>
        <taxon>Chryseobacterium group</taxon>
        <taxon>Chryseobacterium</taxon>
    </lineage>
</organism>
<evidence type="ECO:0000256" key="2">
    <source>
        <dbReference type="ARBA" id="ARBA00022475"/>
    </source>
</evidence>
<dbReference type="InterPro" id="IPR048122">
    <property type="entry name" value="WZX-like"/>
</dbReference>
<dbReference type="RefSeq" id="WP_034704664.1">
    <property type="nucleotide sequence ID" value="NZ_JPRO01000007.1"/>
</dbReference>
<feature type="transmembrane region" description="Helical" evidence="6">
    <location>
        <begin position="356"/>
        <end position="383"/>
    </location>
</feature>
<comment type="subcellular location">
    <subcellularLocation>
        <location evidence="1">Cell membrane</location>
        <topology evidence="1">Multi-pass membrane protein</topology>
    </subcellularLocation>
</comment>
<dbReference type="OrthoDB" id="2864264at2"/>
<feature type="transmembrane region" description="Helical" evidence="6">
    <location>
        <begin position="12"/>
        <end position="30"/>
    </location>
</feature>
<evidence type="ECO:0000313" key="8">
    <source>
        <dbReference type="Proteomes" id="UP000028703"/>
    </source>
</evidence>
<dbReference type="eggNOG" id="COG2244">
    <property type="taxonomic scope" value="Bacteria"/>
</dbReference>
<feature type="transmembrane region" description="Helical" evidence="6">
    <location>
        <begin position="416"/>
        <end position="433"/>
    </location>
</feature>
<proteinExistence type="predicted"/>
<accession>A0A085ZHP4</accession>
<evidence type="ECO:0000256" key="3">
    <source>
        <dbReference type="ARBA" id="ARBA00022692"/>
    </source>
</evidence>
<dbReference type="STRING" id="421531.IX38_11235"/>
<dbReference type="InterPro" id="IPR050833">
    <property type="entry name" value="Poly_Biosynth_Transport"/>
</dbReference>
<evidence type="ECO:0000256" key="1">
    <source>
        <dbReference type="ARBA" id="ARBA00004651"/>
    </source>
</evidence>
<keyword evidence="4 6" id="KW-1133">Transmembrane helix</keyword>
<feature type="transmembrane region" description="Helical" evidence="6">
    <location>
        <begin position="280"/>
        <end position="303"/>
    </location>
</feature>
<feature type="transmembrane region" description="Helical" evidence="6">
    <location>
        <begin position="324"/>
        <end position="350"/>
    </location>
</feature>
<feature type="transmembrane region" description="Helical" evidence="6">
    <location>
        <begin position="105"/>
        <end position="127"/>
    </location>
</feature>
<dbReference type="NCBIfam" id="NF041503">
    <property type="entry name" value="WZX_like"/>
    <property type="match status" value="1"/>
</dbReference>
<feature type="transmembrane region" description="Helical" evidence="6">
    <location>
        <begin position="37"/>
        <end position="54"/>
    </location>
</feature>